<reference evidence="1 2" key="1">
    <citation type="journal article" date="2019" name="Commun. Biol.">
        <title>The bagworm genome reveals a unique fibroin gene that provides high tensile strength.</title>
        <authorList>
            <person name="Kono N."/>
            <person name="Nakamura H."/>
            <person name="Ohtoshi R."/>
            <person name="Tomita M."/>
            <person name="Numata K."/>
            <person name="Arakawa K."/>
        </authorList>
    </citation>
    <scope>NUCLEOTIDE SEQUENCE [LARGE SCALE GENOMIC DNA]</scope>
</reference>
<gene>
    <name evidence="1" type="ORF">EVAR_30367_1</name>
</gene>
<name>A0A4C1W6S7_EUMVA</name>
<organism evidence="1 2">
    <name type="scientific">Eumeta variegata</name>
    <name type="common">Bagworm moth</name>
    <name type="synonym">Eumeta japonica</name>
    <dbReference type="NCBI Taxonomy" id="151549"/>
    <lineage>
        <taxon>Eukaryota</taxon>
        <taxon>Metazoa</taxon>
        <taxon>Ecdysozoa</taxon>
        <taxon>Arthropoda</taxon>
        <taxon>Hexapoda</taxon>
        <taxon>Insecta</taxon>
        <taxon>Pterygota</taxon>
        <taxon>Neoptera</taxon>
        <taxon>Endopterygota</taxon>
        <taxon>Lepidoptera</taxon>
        <taxon>Glossata</taxon>
        <taxon>Ditrysia</taxon>
        <taxon>Tineoidea</taxon>
        <taxon>Psychidae</taxon>
        <taxon>Oiketicinae</taxon>
        <taxon>Eumeta</taxon>
    </lineage>
</organism>
<keyword evidence="2" id="KW-1185">Reference proteome</keyword>
<protein>
    <submittedName>
        <fullName evidence="1">Uncharacterized protein</fullName>
    </submittedName>
</protein>
<dbReference type="AlphaFoldDB" id="A0A4C1W6S7"/>
<proteinExistence type="predicted"/>
<evidence type="ECO:0000313" key="1">
    <source>
        <dbReference type="EMBL" id="GBP46239.1"/>
    </source>
</evidence>
<accession>A0A4C1W6S7</accession>
<comment type="caution">
    <text evidence="1">The sequence shown here is derived from an EMBL/GenBank/DDBJ whole genome shotgun (WGS) entry which is preliminary data.</text>
</comment>
<dbReference type="Proteomes" id="UP000299102">
    <property type="component" value="Unassembled WGS sequence"/>
</dbReference>
<sequence length="118" mass="13941">MDCFPLHHHGPTNSREARAVPVRLHRSLLARAYRSEARQIYHRFPAFAPARTWTGRPMDSFFSGKDRHRHRDETETGNGVRFRLRVTRSRTIERSHVQIEIVFNISTVFEDIYAREPV</sequence>
<evidence type="ECO:0000313" key="2">
    <source>
        <dbReference type="Proteomes" id="UP000299102"/>
    </source>
</evidence>
<dbReference type="EMBL" id="BGZK01000480">
    <property type="protein sequence ID" value="GBP46239.1"/>
    <property type="molecule type" value="Genomic_DNA"/>
</dbReference>